<organism evidence="1 2">
    <name type="scientific">Salmonella phage YSP2</name>
    <dbReference type="NCBI Taxonomy" id="2053686"/>
    <lineage>
        <taxon>Viruses</taxon>
        <taxon>Duplodnaviria</taxon>
        <taxon>Heunggongvirae</taxon>
        <taxon>Uroviricota</taxon>
        <taxon>Caudoviricetes</taxon>
        <taxon>Drexlerviridae</taxon>
        <taxon>Tempevirinae</taxon>
        <taxon>Tlsvirus</taxon>
        <taxon>Tlsvirus YSP2</taxon>
    </lineage>
</organism>
<gene>
    <name evidence="1" type="ORF">YSP2_74</name>
</gene>
<evidence type="ECO:0000313" key="1">
    <source>
        <dbReference type="EMBL" id="ATW57819.1"/>
    </source>
</evidence>
<reference evidence="2" key="1">
    <citation type="submission" date="2017-10" db="EMBL/GenBank/DDBJ databases">
        <authorList>
            <person name="Tie K."/>
            <person name="Feng X."/>
            <person name="Yuan Y."/>
        </authorList>
    </citation>
    <scope>NUCLEOTIDE SEQUENCE [LARGE SCALE GENOMIC DNA]</scope>
</reference>
<proteinExistence type="predicted"/>
<dbReference type="InterPro" id="IPR055723">
    <property type="entry name" value="DUF7299"/>
</dbReference>
<dbReference type="EMBL" id="MG241338">
    <property type="protein sequence ID" value="ATW57819.1"/>
    <property type="molecule type" value="Genomic_DNA"/>
</dbReference>
<evidence type="ECO:0000313" key="2">
    <source>
        <dbReference type="Proteomes" id="UP000240211"/>
    </source>
</evidence>
<sequence>MLMFIAGFGFCAFLVFMIYLCISLGVRECTKDNELAVAIYKNKDDVWKVSRNFEKIASIIENRRKFGKPGSIKYID</sequence>
<dbReference type="Pfam" id="PF23973">
    <property type="entry name" value="DUF7299"/>
    <property type="match status" value="1"/>
</dbReference>
<keyword evidence="2" id="KW-1185">Reference proteome</keyword>
<protein>
    <submittedName>
        <fullName evidence="1">Uncharacterized protein</fullName>
    </submittedName>
</protein>
<name>A0A2H4P6K1_9CAUD</name>
<dbReference type="Proteomes" id="UP000240211">
    <property type="component" value="Segment"/>
</dbReference>
<accession>A0A2H4P6K1</accession>